<dbReference type="InterPro" id="IPR001828">
    <property type="entry name" value="ANF_lig-bd_rcpt"/>
</dbReference>
<dbReference type="EMBL" id="CASHTH010001219">
    <property type="protein sequence ID" value="CAI8012826.1"/>
    <property type="molecule type" value="Genomic_DNA"/>
</dbReference>
<dbReference type="GO" id="GO:0007214">
    <property type="term" value="P:gamma-aminobutyric acid signaling pathway"/>
    <property type="evidence" value="ECO:0007669"/>
    <property type="project" value="TreeGrafter"/>
</dbReference>
<evidence type="ECO:0000256" key="2">
    <source>
        <dbReference type="ARBA" id="ARBA00022692"/>
    </source>
</evidence>
<feature type="transmembrane region" description="Helical" evidence="10">
    <location>
        <begin position="500"/>
        <end position="521"/>
    </location>
</feature>
<dbReference type="AlphaFoldDB" id="A0AA35RLP0"/>
<keyword evidence="5 10" id="KW-0472">Membrane</keyword>
<dbReference type="InterPro" id="IPR002455">
    <property type="entry name" value="GPCR3_GABA-B"/>
</dbReference>
<dbReference type="Gene3D" id="3.40.50.2300">
    <property type="match status" value="2"/>
</dbReference>
<evidence type="ECO:0000256" key="10">
    <source>
        <dbReference type="SAM" id="Phobius"/>
    </source>
</evidence>
<evidence type="ECO:0000256" key="7">
    <source>
        <dbReference type="ARBA" id="ARBA00023180"/>
    </source>
</evidence>
<feature type="transmembrane region" description="Helical" evidence="10">
    <location>
        <begin position="683"/>
        <end position="703"/>
    </location>
</feature>
<sequence>MFFVAFCVVQLLSLASGESGAASELSLVFLSGECEGNPSQPWEHSLEENAARIAAEDVAVCSGVNLPVRLTSAAAEDSSAVNRELDALLEVVQPALFNSSLQTIGVVYTGCSEGVRVLAEVLSSRTYQIPLLSFRFLPSPHHSTGNHYYHTRIVPEEAALTPAVVTVITQFSWTRVALLSENTPAFKQLHNDMLGELDESGVSVHHQLILDSAPKLLPPDTHTLFGEDVKVFVLNMSPLLAKAVLCWALRDLTYPGYAWITYGWYGERWWEEGEEDSVSCTAQQLAVYLERSLAVSHYPTWTVGEGSGTVTDQPTCLKSGLELTNELLLRAAPPTTPPPGLRSPLPPSVYLVYDAVWTAALAHTTAPLSRYPETVDKVSFEGSSGLVSFGNGTRELFQLTLFQYRRVNGELQRVTVASLTPLEDSSHYDITFNEGETPATVWPNGVPPDGTPIQVEHFPYPALMGIVYTYSLLGVLFALGCLAFNLVFRKRKLIRLTSPNLNNIIVLGAIVLYLAGLAFFYPQGASRTGIIWGCNLRAWTAALGFSACYGTLNVKMWRVYSICRNPRPSMSKSLIKDYHLVLLVLGFVMVDTITLVVITSLDNSRFTVITIPNKQDPTPRINEEGIKEVSVVSRCLSTTEPYWLSILFGYKAIIQAIGLYLAFKIRNIKIRGLNDSREVSITLYISSMILFIVVVVTFVYGDYIDVDGFVYGFGLSTCATVVLSLTFITKMVNLYRDPEGKDIFQAPTSTDADPGTDIYYLQRRVRELEKQVELARSQENLLDIGTPKSLSIAPPPMSSSTNTPPSTSDSVTTSRAQAPSDYEQ</sequence>
<feature type="transmembrane region" description="Helical" evidence="10">
    <location>
        <begin position="642"/>
        <end position="663"/>
    </location>
</feature>
<dbReference type="PROSITE" id="PS50259">
    <property type="entry name" value="G_PROTEIN_RECEP_F3_4"/>
    <property type="match status" value="1"/>
</dbReference>
<reference evidence="13" key="1">
    <citation type="submission" date="2023-03" db="EMBL/GenBank/DDBJ databases">
        <authorList>
            <person name="Steffen K."/>
            <person name="Cardenas P."/>
        </authorList>
    </citation>
    <scope>NUCLEOTIDE SEQUENCE</scope>
</reference>
<comment type="subcellular location">
    <subcellularLocation>
        <location evidence="1">Membrane</location>
        <topology evidence="1">Multi-pass membrane protein</topology>
    </subcellularLocation>
</comment>
<evidence type="ECO:0000256" key="8">
    <source>
        <dbReference type="ARBA" id="ARBA00023224"/>
    </source>
</evidence>
<keyword evidence="11" id="KW-0732">Signal</keyword>
<keyword evidence="14" id="KW-1185">Reference proteome</keyword>
<feature type="transmembrane region" description="Helical" evidence="10">
    <location>
        <begin position="578"/>
        <end position="598"/>
    </location>
</feature>
<dbReference type="GO" id="GO:0004965">
    <property type="term" value="F:G protein-coupled GABA receptor activity"/>
    <property type="evidence" value="ECO:0007669"/>
    <property type="project" value="InterPro"/>
</dbReference>
<dbReference type="InterPro" id="IPR017978">
    <property type="entry name" value="GPCR_3_C"/>
</dbReference>
<feature type="region of interest" description="Disordered" evidence="9">
    <location>
        <begin position="785"/>
        <end position="824"/>
    </location>
</feature>
<evidence type="ECO:0000256" key="6">
    <source>
        <dbReference type="ARBA" id="ARBA00023170"/>
    </source>
</evidence>
<feature type="compositionally biased region" description="Low complexity" evidence="9">
    <location>
        <begin position="798"/>
        <end position="814"/>
    </location>
</feature>
<keyword evidence="8" id="KW-0807">Transducer</keyword>
<keyword evidence="2 10" id="KW-0812">Transmembrane</keyword>
<feature type="transmembrane region" description="Helical" evidence="10">
    <location>
        <begin position="709"/>
        <end position="728"/>
    </location>
</feature>
<protein>
    <submittedName>
        <fullName evidence="13">Gamma-aminobutyric acid type B receptor subunit 2</fullName>
    </submittedName>
</protein>
<evidence type="ECO:0000256" key="4">
    <source>
        <dbReference type="ARBA" id="ARBA00023040"/>
    </source>
</evidence>
<dbReference type="GO" id="GO:0038039">
    <property type="term" value="C:G protein-coupled receptor heterodimeric complex"/>
    <property type="evidence" value="ECO:0007669"/>
    <property type="project" value="TreeGrafter"/>
</dbReference>
<evidence type="ECO:0000256" key="9">
    <source>
        <dbReference type="SAM" id="MobiDB-lite"/>
    </source>
</evidence>
<evidence type="ECO:0000313" key="13">
    <source>
        <dbReference type="EMBL" id="CAI8012826.1"/>
    </source>
</evidence>
<dbReference type="PANTHER" id="PTHR10519:SF20">
    <property type="entry name" value="G-PROTEIN COUPLED RECEPTOR 156-RELATED"/>
    <property type="match status" value="1"/>
</dbReference>
<feature type="transmembrane region" description="Helical" evidence="10">
    <location>
        <begin position="467"/>
        <end position="488"/>
    </location>
</feature>
<keyword evidence="3 10" id="KW-1133">Transmembrane helix</keyword>
<dbReference type="PRINTS" id="PR01176">
    <property type="entry name" value="GABABRECEPTR"/>
</dbReference>
<feature type="signal peptide" evidence="11">
    <location>
        <begin position="1"/>
        <end position="17"/>
    </location>
</feature>
<dbReference type="CDD" id="cd15047">
    <property type="entry name" value="7tmC_GABA-B-like"/>
    <property type="match status" value="1"/>
</dbReference>
<evidence type="ECO:0000256" key="1">
    <source>
        <dbReference type="ARBA" id="ARBA00004141"/>
    </source>
</evidence>
<keyword evidence="7" id="KW-0325">Glycoprotein</keyword>
<accession>A0AA35RLP0</accession>
<dbReference type="Pfam" id="PF00003">
    <property type="entry name" value="7tm_3"/>
    <property type="match status" value="1"/>
</dbReference>
<dbReference type="Proteomes" id="UP001174909">
    <property type="component" value="Unassembled WGS sequence"/>
</dbReference>
<keyword evidence="6 13" id="KW-0675">Receptor</keyword>
<evidence type="ECO:0000259" key="12">
    <source>
        <dbReference type="PROSITE" id="PS50259"/>
    </source>
</evidence>
<proteinExistence type="predicted"/>
<evidence type="ECO:0000313" key="14">
    <source>
        <dbReference type="Proteomes" id="UP001174909"/>
    </source>
</evidence>
<evidence type="ECO:0000256" key="3">
    <source>
        <dbReference type="ARBA" id="ARBA00022989"/>
    </source>
</evidence>
<gene>
    <name evidence="13" type="ORF">GBAR_LOCUS8192</name>
</gene>
<feature type="chain" id="PRO_5041333566" evidence="11">
    <location>
        <begin position="18"/>
        <end position="824"/>
    </location>
</feature>
<comment type="caution">
    <text evidence="13">The sequence shown here is derived from an EMBL/GenBank/DDBJ whole genome shotgun (WGS) entry which is preliminary data.</text>
</comment>
<dbReference type="Pfam" id="PF01094">
    <property type="entry name" value="ANF_receptor"/>
    <property type="match status" value="1"/>
</dbReference>
<dbReference type="PANTHER" id="PTHR10519">
    <property type="entry name" value="GABA-B RECEPTOR"/>
    <property type="match status" value="1"/>
</dbReference>
<feature type="transmembrane region" description="Helical" evidence="10">
    <location>
        <begin position="536"/>
        <end position="557"/>
    </location>
</feature>
<keyword evidence="4" id="KW-0297">G-protein coupled receptor</keyword>
<dbReference type="SUPFAM" id="SSF53822">
    <property type="entry name" value="Periplasmic binding protein-like I"/>
    <property type="match status" value="1"/>
</dbReference>
<evidence type="ECO:0000256" key="11">
    <source>
        <dbReference type="SAM" id="SignalP"/>
    </source>
</evidence>
<dbReference type="InterPro" id="IPR028082">
    <property type="entry name" value="Peripla_BP_I"/>
</dbReference>
<feature type="domain" description="G-protein coupled receptors family 3 profile" evidence="12">
    <location>
        <begin position="534"/>
        <end position="739"/>
    </location>
</feature>
<organism evidence="13 14">
    <name type="scientific">Geodia barretti</name>
    <name type="common">Barrett's horny sponge</name>
    <dbReference type="NCBI Taxonomy" id="519541"/>
    <lineage>
        <taxon>Eukaryota</taxon>
        <taxon>Metazoa</taxon>
        <taxon>Porifera</taxon>
        <taxon>Demospongiae</taxon>
        <taxon>Heteroscleromorpha</taxon>
        <taxon>Tetractinellida</taxon>
        <taxon>Astrophorina</taxon>
        <taxon>Geodiidae</taxon>
        <taxon>Geodia</taxon>
    </lineage>
</organism>
<evidence type="ECO:0000256" key="5">
    <source>
        <dbReference type="ARBA" id="ARBA00023136"/>
    </source>
</evidence>
<name>A0AA35RLP0_GEOBA</name>